<dbReference type="EMBL" id="JSUQ01000001">
    <property type="protein sequence ID" value="KHQ55341.1"/>
    <property type="molecule type" value="Genomic_DNA"/>
</dbReference>
<feature type="transmembrane region" description="Helical" evidence="2">
    <location>
        <begin position="605"/>
        <end position="622"/>
    </location>
</feature>
<keyword evidence="2" id="KW-0472">Membrane</keyword>
<feature type="transmembrane region" description="Helical" evidence="2">
    <location>
        <begin position="399"/>
        <end position="418"/>
    </location>
</feature>
<feature type="transmembrane region" description="Helical" evidence="2">
    <location>
        <begin position="469"/>
        <end position="491"/>
    </location>
</feature>
<evidence type="ECO:0000313" key="4">
    <source>
        <dbReference type="Proteomes" id="UP000030960"/>
    </source>
</evidence>
<feature type="region of interest" description="Disordered" evidence="1">
    <location>
        <begin position="46"/>
        <end position="125"/>
    </location>
</feature>
<evidence type="ECO:0000256" key="1">
    <source>
        <dbReference type="SAM" id="MobiDB-lite"/>
    </source>
</evidence>
<feature type="transmembrane region" description="Helical" evidence="2">
    <location>
        <begin position="6"/>
        <end position="27"/>
    </location>
</feature>
<accession>A0A0B3SF76</accession>
<dbReference type="AlphaFoldDB" id="A0A0B3SF76"/>
<evidence type="ECO:0000313" key="3">
    <source>
        <dbReference type="EMBL" id="KHQ55341.1"/>
    </source>
</evidence>
<feature type="transmembrane region" description="Helical" evidence="2">
    <location>
        <begin position="255"/>
        <end position="271"/>
    </location>
</feature>
<feature type="transmembrane region" description="Helical" evidence="2">
    <location>
        <begin position="888"/>
        <end position="907"/>
    </location>
</feature>
<feature type="transmembrane region" description="Helical" evidence="2">
    <location>
        <begin position="497"/>
        <end position="517"/>
    </location>
</feature>
<feature type="transmembrane region" description="Helical" evidence="2">
    <location>
        <begin position="836"/>
        <end position="853"/>
    </location>
</feature>
<feature type="transmembrane region" description="Helical" evidence="2">
    <location>
        <begin position="634"/>
        <end position="654"/>
    </location>
</feature>
<protein>
    <submittedName>
        <fullName evidence="3">Putative membrane protein</fullName>
    </submittedName>
</protein>
<dbReference type="STRING" id="561184.SAMN05216376_103381"/>
<feature type="transmembrane region" description="Helical" evidence="2">
    <location>
        <begin position="529"/>
        <end position="548"/>
    </location>
</feature>
<dbReference type="OrthoDB" id="5422830at2"/>
<keyword evidence="4" id="KW-1185">Reference proteome</keyword>
<keyword evidence="2" id="KW-0812">Transmembrane</keyword>
<feature type="transmembrane region" description="Helical" evidence="2">
    <location>
        <begin position="139"/>
        <end position="160"/>
    </location>
</feature>
<feature type="compositionally biased region" description="Pro residues" evidence="1">
    <location>
        <begin position="100"/>
        <end position="109"/>
    </location>
</feature>
<feature type="transmembrane region" description="Helical" evidence="2">
    <location>
        <begin position="302"/>
        <end position="320"/>
    </location>
</feature>
<dbReference type="PATRIC" id="fig|1515334.3.peg.380"/>
<proteinExistence type="predicted"/>
<feature type="transmembrane region" description="Helical" evidence="2">
    <location>
        <begin position="666"/>
        <end position="687"/>
    </location>
</feature>
<feature type="transmembrane region" description="Helical" evidence="2">
    <location>
        <begin position="865"/>
        <end position="882"/>
    </location>
</feature>
<dbReference type="PIRSF" id="PIRSF035905">
    <property type="entry name" value="UCP035905_mp"/>
    <property type="match status" value="1"/>
</dbReference>
<keyword evidence="2" id="KW-1133">Transmembrane helix</keyword>
<dbReference type="RefSeq" id="WP_043136575.1">
    <property type="nucleotide sequence ID" value="NZ_JSUQ01000001.1"/>
</dbReference>
<dbReference type="Proteomes" id="UP000030960">
    <property type="component" value="Unassembled WGS sequence"/>
</dbReference>
<evidence type="ECO:0000256" key="2">
    <source>
        <dbReference type="SAM" id="Phobius"/>
    </source>
</evidence>
<dbReference type="InterPro" id="IPR014600">
    <property type="entry name" value="UCP035905_mem"/>
</dbReference>
<feature type="transmembrane region" description="Helical" evidence="2">
    <location>
        <begin position="699"/>
        <end position="717"/>
    </location>
</feature>
<sequence>MEALLVILGLGLLALPIVVIVTVVMQVRTRREVRALQARLQDFERSLAQTTRPAPAERPRPTPVSASAPRDAARSATPQPANLSPAPGEAPKAPAKQAPASPPALPPAAPRTEAPRPSAPSPAAPSAIDRLGRWLQENWFYAIAAVSLSLAGIFLVQYGIETGLLTPTARVIAALVFGAALIGGGETIRRRFGDDESSSTVYLPSVLSGAGLVSLMGGILAARLLYDLVGPGFALSALFGVALFGLVLGWRHGPLLAAIGLIGGMGAPFVVGGQSDAPEWFLVYFGLLAGMGLGIDTLRRWAWVSVLSVVLALGAGLLLATSGGEAMMAGLAAFGVALVIMVLLIPSRGLAPDHEGPGLVQSVLETGARGRPGFPLILALGTLAAACAILVHAAPESALTWRLSLALASGLAVALTLWSRGAPALQELVALPVLTLLALIGMPDLNAPAQDVLTARFIAGQELTEQRMLVDFTLILLAAVLPGLAAAWRSLQPGGHAAWAAVAALIAPLAGLALEFGWHPAMMIGAWPWALHALALAGLMVAKAARFAQAAPGDRLRPALATVSALACIAFALTVLLTDAALTLALAAVVVSATALDRRFDLPQMTGFVAAGVLALGYRLLIQPGLPWALEAPVLEMLAAYGGTLAALLGALMLGQSRPRPRAQVFLESAAWSVGGMTVSLTLYHAIEAYVGHVPKEAHWALGLYATIWIGTALAQLERLKAGGSLRWLRAGLAAVFGLVSLIWVALGVTLGNPLFEEQVIHGLIGVNTLIPAYLLPAAVLLAGALRLTHLRRWLRVVIGAPGALLALLWLGLVIRHAWQGGTLMHTANGITDGELYSYTVGLLLAGAGLFYQSLARSSDGLRRAGVAVIALAVAKVFLIDISGLAGLVRVFSFLLLGLSLAGLAWVNRWAQTRATPTPEA</sequence>
<dbReference type="PANTHER" id="PTHR38434">
    <property type="entry name" value="BLL2549 PROTEIN"/>
    <property type="match status" value="1"/>
</dbReference>
<feature type="compositionally biased region" description="Low complexity" evidence="1">
    <location>
        <begin position="84"/>
        <end position="99"/>
    </location>
</feature>
<feature type="transmembrane region" description="Helical" evidence="2">
    <location>
        <begin position="172"/>
        <end position="189"/>
    </location>
</feature>
<feature type="transmembrane region" description="Helical" evidence="2">
    <location>
        <begin position="374"/>
        <end position="393"/>
    </location>
</feature>
<name>A0A0B3SF76_9RHOB</name>
<feature type="transmembrane region" description="Helical" evidence="2">
    <location>
        <begin position="228"/>
        <end position="248"/>
    </location>
</feature>
<dbReference type="InterPro" id="IPR019286">
    <property type="entry name" value="DUF2339_TM"/>
</dbReference>
<feature type="transmembrane region" description="Helical" evidence="2">
    <location>
        <begin position="761"/>
        <end position="782"/>
    </location>
</feature>
<dbReference type="Pfam" id="PF10101">
    <property type="entry name" value="DUF2339"/>
    <property type="match status" value="1"/>
</dbReference>
<feature type="transmembrane region" description="Helical" evidence="2">
    <location>
        <begin position="326"/>
        <end position="345"/>
    </location>
</feature>
<feature type="compositionally biased region" description="Low complexity" evidence="1">
    <location>
        <begin position="63"/>
        <end position="76"/>
    </location>
</feature>
<feature type="transmembrane region" description="Helical" evidence="2">
    <location>
        <begin position="560"/>
        <end position="593"/>
    </location>
</feature>
<feature type="transmembrane region" description="Helical" evidence="2">
    <location>
        <begin position="729"/>
        <end position="749"/>
    </location>
</feature>
<feature type="transmembrane region" description="Helical" evidence="2">
    <location>
        <begin position="794"/>
        <end position="816"/>
    </location>
</feature>
<dbReference type="PANTHER" id="PTHR38434:SF1">
    <property type="entry name" value="BLL2549 PROTEIN"/>
    <property type="match status" value="1"/>
</dbReference>
<comment type="caution">
    <text evidence="3">The sequence shown here is derived from an EMBL/GenBank/DDBJ whole genome shotgun (WGS) entry which is preliminary data.</text>
</comment>
<organism evidence="3 4">
    <name type="scientific">Mameliella alba</name>
    <dbReference type="NCBI Taxonomy" id="561184"/>
    <lineage>
        <taxon>Bacteria</taxon>
        <taxon>Pseudomonadati</taxon>
        <taxon>Pseudomonadota</taxon>
        <taxon>Alphaproteobacteria</taxon>
        <taxon>Rhodobacterales</taxon>
        <taxon>Roseobacteraceae</taxon>
        <taxon>Mameliella</taxon>
    </lineage>
</organism>
<feature type="transmembrane region" description="Helical" evidence="2">
    <location>
        <begin position="201"/>
        <end position="222"/>
    </location>
</feature>
<gene>
    <name evidence="3" type="ORF">OA50_00377</name>
</gene>
<reference evidence="3 4" key="1">
    <citation type="submission" date="2014-10" db="EMBL/GenBank/DDBJ databases">
        <title>Genome sequence of Ponticoccus sp. strain UMTAT08 isolated from clonal culture of toxic dinoflagellate Alexandrium tamiyavanichii.</title>
        <authorList>
            <person name="Gan H.Y."/>
            <person name="Muhd D.-D."/>
            <person name="Mohd Noor M.E."/>
            <person name="Yeong Y.S."/>
            <person name="Usup G."/>
        </authorList>
    </citation>
    <scope>NUCLEOTIDE SEQUENCE [LARGE SCALE GENOMIC DNA]</scope>
    <source>
        <strain evidence="3 4">UMTAT08</strain>
    </source>
</reference>